<dbReference type="Pfam" id="PF25869">
    <property type="entry name" value="3HB_CusB"/>
    <property type="match status" value="1"/>
</dbReference>
<gene>
    <name evidence="8" type="ORF">BSZ37_07840</name>
</gene>
<dbReference type="Pfam" id="PF19335">
    <property type="entry name" value="HMBD"/>
    <property type="match status" value="1"/>
</dbReference>
<dbReference type="Pfam" id="PF25919">
    <property type="entry name" value="BSH_CusB"/>
    <property type="match status" value="1"/>
</dbReference>
<dbReference type="SUPFAM" id="SSF111369">
    <property type="entry name" value="HlyD-like secretion proteins"/>
    <property type="match status" value="1"/>
</dbReference>
<dbReference type="GO" id="GO:0022857">
    <property type="term" value="F:transmembrane transporter activity"/>
    <property type="evidence" value="ECO:0007669"/>
    <property type="project" value="InterPro"/>
</dbReference>
<evidence type="ECO:0000256" key="1">
    <source>
        <dbReference type="ARBA" id="ARBA00009477"/>
    </source>
</evidence>
<dbReference type="EMBL" id="MQWD01000001">
    <property type="protein sequence ID" value="PAP76361.1"/>
    <property type="molecule type" value="Genomic_DNA"/>
</dbReference>
<sequence>MLVTAVGLTWTLARGDSSDAVAEAPPAAPLGTANEEAVEGGLAQYDLNGDGVVYQSGMHPYIVQDEPGTCPVCGMDLEPVPVSGAPAGTVEIDPVTLQNIGVRTAVVQERQLERTLRTTGTFEAQDAARETVTLRVGGFVERLYVDTEGQRIRQGQPLLEIYSPELVSTQQELLLAVRNRQLLGGGDGADRLVEAARTRLRLFGLGPQQIARVEQSGTIQERITLFAPASGTVQNKRIVEGMQATPGMPLMDIVDFGALYLQVDVPERDLGWVSRGTRGVVTLAALPGEELRGRVDYVYDTLDPATRTGTARITVPNAGGRLRPGMFATATLYGDLSAVGPVVPAEAVVRDGDGAAVILALGEGRFRPQPVTLGEESDGLVRVLSGLSAGERVVTSAQFLIDSEARLAASLGAMTGGMGTADTDDFPTE</sequence>
<dbReference type="GO" id="GO:0030288">
    <property type="term" value="C:outer membrane-bounded periplasmic space"/>
    <property type="evidence" value="ECO:0007669"/>
    <property type="project" value="TreeGrafter"/>
</dbReference>
<dbReference type="AlphaFoldDB" id="A0A271IYN2"/>
<dbReference type="InterPro" id="IPR051909">
    <property type="entry name" value="MFP_Cation_Efflux"/>
</dbReference>
<feature type="domain" description="CusB-like barrel-sandwich hybrid" evidence="5">
    <location>
        <begin position="130"/>
        <end position="253"/>
    </location>
</feature>
<dbReference type="GO" id="GO:0015679">
    <property type="term" value="P:plasma membrane copper ion transport"/>
    <property type="evidence" value="ECO:0007669"/>
    <property type="project" value="TreeGrafter"/>
</dbReference>
<dbReference type="GO" id="GO:0060003">
    <property type="term" value="P:copper ion export"/>
    <property type="evidence" value="ECO:0007669"/>
    <property type="project" value="TreeGrafter"/>
</dbReference>
<comment type="caution">
    <text evidence="8">The sequence shown here is derived from an EMBL/GenBank/DDBJ whole genome shotgun (WGS) entry which is preliminary data.</text>
</comment>
<dbReference type="GO" id="GO:0016020">
    <property type="term" value="C:membrane"/>
    <property type="evidence" value="ECO:0007669"/>
    <property type="project" value="InterPro"/>
</dbReference>
<feature type="domain" description="CusB-like three alpha-helical bundle" evidence="4">
    <location>
        <begin position="165"/>
        <end position="220"/>
    </location>
</feature>
<name>A0A271IYN2_9BACT</name>
<dbReference type="InterPro" id="IPR058791">
    <property type="entry name" value="3HB_CusB"/>
</dbReference>
<dbReference type="InterPro" id="IPR058649">
    <property type="entry name" value="CzcB_C"/>
</dbReference>
<comment type="similarity">
    <text evidence="1">Belongs to the membrane fusion protein (MFP) (TC 8.A.1) family.</text>
</comment>
<keyword evidence="2" id="KW-0813">Transport</keyword>
<evidence type="ECO:0000259" key="7">
    <source>
        <dbReference type="Pfam" id="PF25975"/>
    </source>
</evidence>
<dbReference type="PANTHER" id="PTHR30097:SF15">
    <property type="entry name" value="CATION EFFLUX SYSTEM PROTEIN CUSB"/>
    <property type="match status" value="1"/>
</dbReference>
<dbReference type="InterPro" id="IPR058790">
    <property type="entry name" value="BSH_CusB"/>
</dbReference>
<evidence type="ECO:0000259" key="4">
    <source>
        <dbReference type="Pfam" id="PF25869"/>
    </source>
</evidence>
<reference evidence="8 9" key="1">
    <citation type="submission" date="2016-11" db="EMBL/GenBank/DDBJ databases">
        <title>Study of marine rhodopsin-containing bacteria.</title>
        <authorList>
            <person name="Yoshizawa S."/>
            <person name="Kumagai Y."/>
            <person name="Kogure K."/>
        </authorList>
    </citation>
    <scope>NUCLEOTIDE SEQUENCE [LARGE SCALE GENOMIC DNA]</scope>
    <source>
        <strain evidence="8 9">SAORIC-28</strain>
    </source>
</reference>
<dbReference type="Gene3D" id="2.40.30.170">
    <property type="match status" value="1"/>
</dbReference>
<dbReference type="NCBIfam" id="TIGR01730">
    <property type="entry name" value="RND_mfp"/>
    <property type="match status" value="1"/>
</dbReference>
<evidence type="ECO:0000256" key="2">
    <source>
        <dbReference type="ARBA" id="ARBA00022448"/>
    </source>
</evidence>
<evidence type="ECO:0000259" key="3">
    <source>
        <dbReference type="Pfam" id="PF19335"/>
    </source>
</evidence>
<dbReference type="FunFam" id="2.40.30.170:FF:000010">
    <property type="entry name" value="Efflux RND transporter periplasmic adaptor subunit"/>
    <property type="match status" value="1"/>
</dbReference>
<dbReference type="InterPro" id="IPR006143">
    <property type="entry name" value="RND_pump_MFP"/>
</dbReference>
<dbReference type="Pfam" id="PF25954">
    <property type="entry name" value="Beta-barrel_RND_2"/>
    <property type="match status" value="1"/>
</dbReference>
<evidence type="ECO:0000259" key="6">
    <source>
        <dbReference type="Pfam" id="PF25954"/>
    </source>
</evidence>
<protein>
    <submittedName>
        <fullName evidence="8">Uncharacterized protein</fullName>
    </submittedName>
</protein>
<evidence type="ECO:0000313" key="9">
    <source>
        <dbReference type="Proteomes" id="UP000216339"/>
    </source>
</evidence>
<dbReference type="Gene3D" id="6.10.140.730">
    <property type="match status" value="1"/>
</dbReference>
<dbReference type="Gene3D" id="2.40.420.20">
    <property type="match status" value="1"/>
</dbReference>
<accession>A0A271IYN2</accession>
<keyword evidence="9" id="KW-1185">Reference proteome</keyword>
<feature type="domain" description="CusB-like beta-barrel" evidence="6">
    <location>
        <begin position="261"/>
        <end position="332"/>
    </location>
</feature>
<evidence type="ECO:0000259" key="5">
    <source>
        <dbReference type="Pfam" id="PF25919"/>
    </source>
</evidence>
<dbReference type="InterPro" id="IPR045800">
    <property type="entry name" value="HMBD"/>
</dbReference>
<proteinExistence type="inferred from homology"/>
<dbReference type="GO" id="GO:0046914">
    <property type="term" value="F:transition metal ion binding"/>
    <property type="evidence" value="ECO:0007669"/>
    <property type="project" value="TreeGrafter"/>
</dbReference>
<dbReference type="Pfam" id="PF25975">
    <property type="entry name" value="CzcB_C"/>
    <property type="match status" value="1"/>
</dbReference>
<evidence type="ECO:0000313" key="8">
    <source>
        <dbReference type="EMBL" id="PAP76361.1"/>
    </source>
</evidence>
<dbReference type="Proteomes" id="UP000216339">
    <property type="component" value="Unassembled WGS sequence"/>
</dbReference>
<feature type="domain" description="CzcB-like C-terminal circularly permuted SH3-like" evidence="7">
    <location>
        <begin position="343"/>
        <end position="401"/>
    </location>
</feature>
<feature type="domain" description="Heavy metal binding" evidence="3">
    <location>
        <begin position="53"/>
        <end position="80"/>
    </location>
</feature>
<dbReference type="PANTHER" id="PTHR30097">
    <property type="entry name" value="CATION EFFLUX SYSTEM PROTEIN CUSB"/>
    <property type="match status" value="1"/>
</dbReference>
<organism evidence="8 9">
    <name type="scientific">Rubrivirga marina</name>
    <dbReference type="NCBI Taxonomy" id="1196024"/>
    <lineage>
        <taxon>Bacteria</taxon>
        <taxon>Pseudomonadati</taxon>
        <taxon>Rhodothermota</taxon>
        <taxon>Rhodothermia</taxon>
        <taxon>Rhodothermales</taxon>
        <taxon>Rubricoccaceae</taxon>
        <taxon>Rubrivirga</taxon>
    </lineage>
</organism>
<dbReference type="InterPro" id="IPR058792">
    <property type="entry name" value="Beta-barrel_RND_2"/>
</dbReference>